<protein>
    <recommendedName>
        <fullName evidence="4">DUF3618 domain-containing protein</fullName>
    </recommendedName>
</protein>
<organism evidence="2 3">
    <name type="scientific">Caenibius tardaugens NBRC 16725</name>
    <dbReference type="NCBI Taxonomy" id="1219035"/>
    <lineage>
        <taxon>Bacteria</taxon>
        <taxon>Pseudomonadati</taxon>
        <taxon>Pseudomonadota</taxon>
        <taxon>Alphaproteobacteria</taxon>
        <taxon>Sphingomonadales</taxon>
        <taxon>Erythrobacteraceae</taxon>
        <taxon>Caenibius</taxon>
    </lineage>
</organism>
<proteinExistence type="predicted"/>
<comment type="caution">
    <text evidence="2">The sequence shown here is derived from an EMBL/GenBank/DDBJ whole genome shotgun (WGS) entry which is preliminary data.</text>
</comment>
<evidence type="ECO:0000313" key="3">
    <source>
        <dbReference type="Proteomes" id="UP000016568"/>
    </source>
</evidence>
<keyword evidence="3" id="KW-1185">Reference proteome</keyword>
<name>U2ZWW4_9SPHN</name>
<keyword evidence="1" id="KW-1133">Transmembrane helix</keyword>
<keyword evidence="1" id="KW-0812">Transmembrane</keyword>
<dbReference type="EMBL" id="BASZ01000006">
    <property type="protein sequence ID" value="GAD49844.1"/>
    <property type="molecule type" value="Genomic_DNA"/>
</dbReference>
<dbReference type="AlphaFoldDB" id="U2ZWW4"/>
<dbReference type="RefSeq" id="WP_021690749.1">
    <property type="nucleotide sequence ID" value="NZ_BASZ01000006.1"/>
</dbReference>
<evidence type="ECO:0000313" key="2">
    <source>
        <dbReference type="EMBL" id="GAD49844.1"/>
    </source>
</evidence>
<evidence type="ECO:0000256" key="1">
    <source>
        <dbReference type="SAM" id="Phobius"/>
    </source>
</evidence>
<gene>
    <name evidence="2" type="ORF">NT2_06_02840</name>
</gene>
<feature type="transmembrane region" description="Helical" evidence="1">
    <location>
        <begin position="63"/>
        <end position="81"/>
    </location>
</feature>
<evidence type="ECO:0008006" key="4">
    <source>
        <dbReference type="Google" id="ProtNLM"/>
    </source>
</evidence>
<keyword evidence="1" id="KW-0472">Membrane</keyword>
<dbReference type="KEGG" id="ntd:EGO55_17970"/>
<dbReference type="OrthoDB" id="7433140at2"/>
<reference evidence="2 3" key="1">
    <citation type="submission" date="2013-09" db="EMBL/GenBank/DDBJ databases">
        <title>Whole genome shotgun sequence of Novosphingobium tardaugens NBRC 16725.</title>
        <authorList>
            <person name="Isaki S."/>
            <person name="Hosoyama A."/>
            <person name="Tsuchikane K."/>
            <person name="Katsumata H."/>
            <person name="Ando Y."/>
            <person name="Yamazaki S."/>
            <person name="Fujita N."/>
        </authorList>
    </citation>
    <scope>NUCLEOTIDE SEQUENCE [LARGE SCALE GENOMIC DNA]</scope>
    <source>
        <strain evidence="2 3">NBRC 16725</strain>
    </source>
</reference>
<accession>U2ZWW4</accession>
<dbReference type="Proteomes" id="UP000016568">
    <property type="component" value="Unassembled WGS sequence"/>
</dbReference>
<sequence>MGSREQQLEQVRAMRDAAHAIFRADVDIVRSSLKPAALADRAGGKVADLTKAAGETVQRHSGALMGGAAALAVGGALLWLARDPLGKALTTLREKFGMAALAEPEDTDGEQEEETR</sequence>